<evidence type="ECO:0000256" key="1">
    <source>
        <dbReference type="ARBA" id="ARBA00004141"/>
    </source>
</evidence>
<organism evidence="11 12">
    <name type="scientific">Thelephora terrestris</name>
    <dbReference type="NCBI Taxonomy" id="56493"/>
    <lineage>
        <taxon>Eukaryota</taxon>
        <taxon>Fungi</taxon>
        <taxon>Dikarya</taxon>
        <taxon>Basidiomycota</taxon>
        <taxon>Agaricomycotina</taxon>
        <taxon>Agaricomycetes</taxon>
        <taxon>Thelephorales</taxon>
        <taxon>Thelephoraceae</taxon>
        <taxon>Thelephora</taxon>
    </lineage>
</organism>
<dbReference type="InterPro" id="IPR023395">
    <property type="entry name" value="MCP_dom_sf"/>
</dbReference>
<feature type="repeat" description="Solcar" evidence="8">
    <location>
        <begin position="245"/>
        <end position="330"/>
    </location>
</feature>
<comment type="caution">
    <text evidence="11">The sequence shown here is derived from an EMBL/GenBank/DDBJ whole genome shotgun (WGS) entry which is preliminary data.</text>
</comment>
<sequence length="476" mass="52259">MSASSSSSLRDTYAPPQAPWSFLPPPSNNTLPSAVTSNASQTSYEWPTGAPANPIFDLSSSLSLAEPSGVEVKLLLKGLIAGAVLQYTSTALAMPFEVGKLLLQAQWVPRDLSLLEGPKVKEQEYEEEPELSDAESNDADSYFADPSNANPVRYTRPRPVDERGYVVRRSVMEEGTRPEYIIPVSSSDGVWGMVKRVGRFSAEGWLALFKGLLTSCVNDVLSSTLQPIIQNLLQSIFTPSPSKSSSILLPVASHLLTGLLLSPLDLVRTRLIVQSFLPRHQSYTGPLDALSQILRDEGGLKGIYLHPHLLIPAILDNGLRSFVSLTLPPYIATSVLGLHGNIDSSPFAWAVAELVGTCAGLVIVMPFETIRRRLQVQTRGIAKPIKACVEQRPLPYNGVVDAFWHIITEERSNLPERWKGEGKDKDVVVMRESWWRSRGIEQLYRGFGMRLSASFLVFLLGVTNGGFDDDSGWAEL</sequence>
<evidence type="ECO:0000256" key="7">
    <source>
        <dbReference type="ARBA" id="ARBA00023136"/>
    </source>
</evidence>
<evidence type="ECO:0000256" key="4">
    <source>
        <dbReference type="ARBA" id="ARBA00022692"/>
    </source>
</evidence>
<dbReference type="InterPro" id="IPR018108">
    <property type="entry name" value="MCP_transmembrane"/>
</dbReference>
<dbReference type="PANTHER" id="PTHR45618">
    <property type="entry name" value="MITOCHONDRIAL DICARBOXYLATE CARRIER-RELATED"/>
    <property type="match status" value="1"/>
</dbReference>
<keyword evidence="5" id="KW-0677">Repeat</keyword>
<dbReference type="Gene3D" id="1.50.40.10">
    <property type="entry name" value="Mitochondrial carrier domain"/>
    <property type="match status" value="1"/>
</dbReference>
<dbReference type="Pfam" id="PF00153">
    <property type="entry name" value="Mito_carr"/>
    <property type="match status" value="1"/>
</dbReference>
<protein>
    <submittedName>
        <fullName evidence="11">Mitochondrial carrier domain-containing protein</fullName>
    </submittedName>
</protein>
<feature type="region of interest" description="Disordered" evidence="10">
    <location>
        <begin position="119"/>
        <end position="155"/>
    </location>
</feature>
<dbReference type="AlphaFoldDB" id="A0A9P6HIF8"/>
<evidence type="ECO:0000256" key="6">
    <source>
        <dbReference type="ARBA" id="ARBA00022989"/>
    </source>
</evidence>
<dbReference type="InterPro" id="IPR050391">
    <property type="entry name" value="Mito_Metabolite_Transporter"/>
</dbReference>
<evidence type="ECO:0000256" key="2">
    <source>
        <dbReference type="ARBA" id="ARBA00006375"/>
    </source>
</evidence>
<keyword evidence="12" id="KW-1185">Reference proteome</keyword>
<feature type="compositionally biased region" description="Polar residues" evidence="10">
    <location>
        <begin position="1"/>
        <end position="10"/>
    </location>
</feature>
<comment type="subcellular location">
    <subcellularLocation>
        <location evidence="1">Membrane</location>
        <topology evidence="1">Multi-pass membrane protein</topology>
    </subcellularLocation>
</comment>
<name>A0A9P6HIF8_9AGAM</name>
<comment type="similarity">
    <text evidence="2 9">Belongs to the mitochondrial carrier (TC 2.A.29) family.</text>
</comment>
<reference evidence="11" key="1">
    <citation type="journal article" date="2020" name="Nat. Commun.">
        <title>Large-scale genome sequencing of mycorrhizal fungi provides insights into the early evolution of symbiotic traits.</title>
        <authorList>
            <person name="Miyauchi S."/>
            <person name="Kiss E."/>
            <person name="Kuo A."/>
            <person name="Drula E."/>
            <person name="Kohler A."/>
            <person name="Sanchez-Garcia M."/>
            <person name="Morin E."/>
            <person name="Andreopoulos B."/>
            <person name="Barry K.W."/>
            <person name="Bonito G."/>
            <person name="Buee M."/>
            <person name="Carver A."/>
            <person name="Chen C."/>
            <person name="Cichocki N."/>
            <person name="Clum A."/>
            <person name="Culley D."/>
            <person name="Crous P.W."/>
            <person name="Fauchery L."/>
            <person name="Girlanda M."/>
            <person name="Hayes R.D."/>
            <person name="Keri Z."/>
            <person name="LaButti K."/>
            <person name="Lipzen A."/>
            <person name="Lombard V."/>
            <person name="Magnuson J."/>
            <person name="Maillard F."/>
            <person name="Murat C."/>
            <person name="Nolan M."/>
            <person name="Ohm R.A."/>
            <person name="Pangilinan J."/>
            <person name="Pereira M.F."/>
            <person name="Perotto S."/>
            <person name="Peter M."/>
            <person name="Pfister S."/>
            <person name="Riley R."/>
            <person name="Sitrit Y."/>
            <person name="Stielow J.B."/>
            <person name="Szollosi G."/>
            <person name="Zifcakova L."/>
            <person name="Stursova M."/>
            <person name="Spatafora J.W."/>
            <person name="Tedersoo L."/>
            <person name="Vaario L.M."/>
            <person name="Yamada A."/>
            <person name="Yan M."/>
            <person name="Wang P."/>
            <person name="Xu J."/>
            <person name="Bruns T."/>
            <person name="Baldrian P."/>
            <person name="Vilgalys R."/>
            <person name="Dunand C."/>
            <person name="Henrissat B."/>
            <person name="Grigoriev I.V."/>
            <person name="Hibbett D."/>
            <person name="Nagy L.G."/>
            <person name="Martin F.M."/>
        </authorList>
    </citation>
    <scope>NUCLEOTIDE SEQUENCE</scope>
    <source>
        <strain evidence="11">UH-Tt-Lm1</strain>
    </source>
</reference>
<evidence type="ECO:0000256" key="3">
    <source>
        <dbReference type="ARBA" id="ARBA00022448"/>
    </source>
</evidence>
<keyword evidence="6" id="KW-1133">Transmembrane helix</keyword>
<evidence type="ECO:0000256" key="8">
    <source>
        <dbReference type="PROSITE-ProRule" id="PRU00282"/>
    </source>
</evidence>
<evidence type="ECO:0000256" key="9">
    <source>
        <dbReference type="RuleBase" id="RU000488"/>
    </source>
</evidence>
<keyword evidence="3 9" id="KW-0813">Transport</keyword>
<evidence type="ECO:0000256" key="5">
    <source>
        <dbReference type="ARBA" id="ARBA00022737"/>
    </source>
</evidence>
<feature type="compositionally biased region" description="Pro residues" evidence="10">
    <location>
        <begin position="16"/>
        <end position="26"/>
    </location>
</feature>
<keyword evidence="7 8" id="KW-0472">Membrane</keyword>
<proteinExistence type="inferred from homology"/>
<dbReference type="PROSITE" id="PS50920">
    <property type="entry name" value="SOLCAR"/>
    <property type="match status" value="1"/>
</dbReference>
<keyword evidence="4 8" id="KW-0812">Transmembrane</keyword>
<dbReference type="SUPFAM" id="SSF103506">
    <property type="entry name" value="Mitochondrial carrier"/>
    <property type="match status" value="1"/>
</dbReference>
<evidence type="ECO:0000313" key="12">
    <source>
        <dbReference type="Proteomes" id="UP000736335"/>
    </source>
</evidence>
<dbReference type="Proteomes" id="UP000736335">
    <property type="component" value="Unassembled WGS sequence"/>
</dbReference>
<gene>
    <name evidence="11" type="ORF">BJ322DRAFT_1057718</name>
</gene>
<feature type="region of interest" description="Disordered" evidence="10">
    <location>
        <begin position="1"/>
        <end position="26"/>
    </location>
</feature>
<evidence type="ECO:0000256" key="10">
    <source>
        <dbReference type="SAM" id="MobiDB-lite"/>
    </source>
</evidence>
<accession>A0A9P6HIF8</accession>
<dbReference type="OrthoDB" id="77989at2759"/>
<feature type="compositionally biased region" description="Acidic residues" evidence="10">
    <location>
        <begin position="124"/>
        <end position="138"/>
    </location>
</feature>
<dbReference type="GO" id="GO:0016020">
    <property type="term" value="C:membrane"/>
    <property type="evidence" value="ECO:0007669"/>
    <property type="project" value="UniProtKB-SubCell"/>
</dbReference>
<reference evidence="11" key="2">
    <citation type="submission" date="2020-11" db="EMBL/GenBank/DDBJ databases">
        <authorList>
            <consortium name="DOE Joint Genome Institute"/>
            <person name="Kuo A."/>
            <person name="Miyauchi S."/>
            <person name="Kiss E."/>
            <person name="Drula E."/>
            <person name="Kohler A."/>
            <person name="Sanchez-Garcia M."/>
            <person name="Andreopoulos B."/>
            <person name="Barry K.W."/>
            <person name="Bonito G."/>
            <person name="Buee M."/>
            <person name="Carver A."/>
            <person name="Chen C."/>
            <person name="Cichocki N."/>
            <person name="Clum A."/>
            <person name="Culley D."/>
            <person name="Crous P.W."/>
            <person name="Fauchery L."/>
            <person name="Girlanda M."/>
            <person name="Hayes R."/>
            <person name="Keri Z."/>
            <person name="Labutti K."/>
            <person name="Lipzen A."/>
            <person name="Lombard V."/>
            <person name="Magnuson J."/>
            <person name="Maillard F."/>
            <person name="Morin E."/>
            <person name="Murat C."/>
            <person name="Nolan M."/>
            <person name="Ohm R."/>
            <person name="Pangilinan J."/>
            <person name="Pereira M."/>
            <person name="Perotto S."/>
            <person name="Peter M."/>
            <person name="Riley R."/>
            <person name="Sitrit Y."/>
            <person name="Stielow B."/>
            <person name="Szollosi G."/>
            <person name="Zifcakova L."/>
            <person name="Stursova M."/>
            <person name="Spatafora J.W."/>
            <person name="Tedersoo L."/>
            <person name="Vaario L.-M."/>
            <person name="Yamada A."/>
            <person name="Yan M."/>
            <person name="Wang P."/>
            <person name="Xu J."/>
            <person name="Bruns T."/>
            <person name="Baldrian P."/>
            <person name="Vilgalys R."/>
            <person name="Henrissat B."/>
            <person name="Grigoriev I.V."/>
            <person name="Hibbett D."/>
            <person name="Nagy L.G."/>
            <person name="Martin F.M."/>
        </authorList>
    </citation>
    <scope>NUCLEOTIDE SEQUENCE</scope>
    <source>
        <strain evidence="11">UH-Tt-Lm1</strain>
    </source>
</reference>
<evidence type="ECO:0000313" key="11">
    <source>
        <dbReference type="EMBL" id="KAF9786063.1"/>
    </source>
</evidence>
<dbReference type="EMBL" id="WIUZ02000006">
    <property type="protein sequence ID" value="KAF9786063.1"/>
    <property type="molecule type" value="Genomic_DNA"/>
</dbReference>